<dbReference type="Pfam" id="PF00403">
    <property type="entry name" value="HMA"/>
    <property type="match status" value="1"/>
</dbReference>
<dbReference type="CDD" id="cd00371">
    <property type="entry name" value="HMA"/>
    <property type="match status" value="1"/>
</dbReference>
<dbReference type="PROSITE" id="PS01047">
    <property type="entry name" value="HMA_1"/>
    <property type="match status" value="1"/>
</dbReference>
<dbReference type="AlphaFoldDB" id="A0A1G6N660"/>
<dbReference type="InterPro" id="IPR036163">
    <property type="entry name" value="HMA_dom_sf"/>
</dbReference>
<evidence type="ECO:0000259" key="2">
    <source>
        <dbReference type="PROSITE" id="PS50846"/>
    </source>
</evidence>
<keyword evidence="5" id="KW-1185">Reference proteome</keyword>
<dbReference type="SUPFAM" id="SSF55008">
    <property type="entry name" value="HMA, heavy metal-associated domain"/>
    <property type="match status" value="1"/>
</dbReference>
<dbReference type="GO" id="GO:0006825">
    <property type="term" value="P:copper ion transport"/>
    <property type="evidence" value="ECO:0007669"/>
    <property type="project" value="InterPro"/>
</dbReference>
<dbReference type="Proteomes" id="UP000199322">
    <property type="component" value="Unassembled WGS sequence"/>
</dbReference>
<dbReference type="InterPro" id="IPR017969">
    <property type="entry name" value="Heavy-metal-associated_CS"/>
</dbReference>
<organism evidence="3 5">
    <name type="scientific">Geotoga petraea</name>
    <dbReference type="NCBI Taxonomy" id="28234"/>
    <lineage>
        <taxon>Bacteria</taxon>
        <taxon>Thermotogati</taxon>
        <taxon>Thermotogota</taxon>
        <taxon>Thermotogae</taxon>
        <taxon>Petrotogales</taxon>
        <taxon>Petrotogaceae</taxon>
        <taxon>Geotoga</taxon>
    </lineage>
</organism>
<evidence type="ECO:0000313" key="3">
    <source>
        <dbReference type="EMBL" id="SDC62914.1"/>
    </source>
</evidence>
<reference evidence="4 6" key="2">
    <citation type="submission" date="2019-04" db="EMBL/GenBank/DDBJ databases">
        <title>Draft genome sequence data and analysis of a Fermenting Bacterium, Geotoga petraea strain HO-Geo1, isolated from heavy-oil petroleum reservoir in Russia.</title>
        <authorList>
            <person name="Grouzdev D.S."/>
            <person name="Semenova E.M."/>
            <person name="Sokolova D.S."/>
            <person name="Tourova T.P."/>
            <person name="Poltaraus A.B."/>
            <person name="Nazina T.N."/>
        </authorList>
    </citation>
    <scope>NUCLEOTIDE SEQUENCE [LARGE SCALE GENOMIC DNA]</scope>
    <source>
        <strain evidence="4 6">HO-Geo1</strain>
    </source>
</reference>
<dbReference type="EMBL" id="FMYV01000005">
    <property type="protein sequence ID" value="SDC62914.1"/>
    <property type="molecule type" value="Genomic_DNA"/>
</dbReference>
<name>A0A1G6N660_9BACT</name>
<keyword evidence="1" id="KW-0479">Metal-binding</keyword>
<dbReference type="Proteomes" id="UP000297288">
    <property type="component" value="Unassembled WGS sequence"/>
</dbReference>
<gene>
    <name evidence="4" type="ORF">E4650_07955</name>
    <name evidence="3" type="ORF">SAMN04488588_1501</name>
</gene>
<dbReference type="PRINTS" id="PR00944">
    <property type="entry name" value="CUEXPORT"/>
</dbReference>
<dbReference type="Gene3D" id="3.30.70.100">
    <property type="match status" value="1"/>
</dbReference>
<dbReference type="InterPro" id="IPR000428">
    <property type="entry name" value="Cu-bd"/>
</dbReference>
<accession>A0A1G6N660</accession>
<dbReference type="GO" id="GO:0005507">
    <property type="term" value="F:copper ion binding"/>
    <property type="evidence" value="ECO:0007669"/>
    <property type="project" value="InterPro"/>
</dbReference>
<evidence type="ECO:0000313" key="4">
    <source>
        <dbReference type="EMBL" id="TGG87231.1"/>
    </source>
</evidence>
<dbReference type="InterPro" id="IPR006121">
    <property type="entry name" value="HMA_dom"/>
</dbReference>
<feature type="domain" description="HMA" evidence="2">
    <location>
        <begin position="1"/>
        <end position="64"/>
    </location>
</feature>
<dbReference type="EMBL" id="SRME01000005">
    <property type="protein sequence ID" value="TGG87231.1"/>
    <property type="molecule type" value="Genomic_DNA"/>
</dbReference>
<dbReference type="STRING" id="28234.SAMN04488588_1501"/>
<evidence type="ECO:0000313" key="5">
    <source>
        <dbReference type="Proteomes" id="UP000199322"/>
    </source>
</evidence>
<dbReference type="RefSeq" id="WP_091404317.1">
    <property type="nucleotide sequence ID" value="NZ_FMYV01000005.1"/>
</dbReference>
<reference evidence="3 5" key="1">
    <citation type="submission" date="2016-10" db="EMBL/GenBank/DDBJ databases">
        <authorList>
            <person name="de Groot N.N."/>
        </authorList>
    </citation>
    <scope>NUCLEOTIDE SEQUENCE [LARGE SCALE GENOMIC DNA]</scope>
    <source>
        <strain evidence="3 5">WG14</strain>
    </source>
</reference>
<dbReference type="OrthoDB" id="9813965at2"/>
<dbReference type="PROSITE" id="PS50846">
    <property type="entry name" value="HMA_2"/>
    <property type="match status" value="1"/>
</dbReference>
<protein>
    <submittedName>
        <fullName evidence="3">Copper chaperone</fullName>
    </submittedName>
    <submittedName>
        <fullName evidence="4">Heavy-metal-associated domain-containing protein</fullName>
    </submittedName>
</protein>
<sequence length="67" mass="7572">MKYTFDVPDMSCEHCKSTIEKALSSKKSITGFEVDLEGKKVHVETEEPAEMVQKLLDDAGYPAQIYM</sequence>
<evidence type="ECO:0000313" key="6">
    <source>
        <dbReference type="Proteomes" id="UP000297288"/>
    </source>
</evidence>
<proteinExistence type="predicted"/>
<evidence type="ECO:0000256" key="1">
    <source>
        <dbReference type="ARBA" id="ARBA00022723"/>
    </source>
</evidence>